<evidence type="ECO:0000313" key="3">
    <source>
        <dbReference type="Proteomes" id="UP001218788"/>
    </source>
</evidence>
<organism evidence="2 3">
    <name type="scientific">Alteromonas gilva</name>
    <dbReference type="NCBI Taxonomy" id="2987522"/>
    <lineage>
        <taxon>Bacteria</taxon>
        <taxon>Pseudomonadati</taxon>
        <taxon>Pseudomonadota</taxon>
        <taxon>Gammaproteobacteria</taxon>
        <taxon>Alteromonadales</taxon>
        <taxon>Alteromonadaceae</taxon>
        <taxon>Alteromonas/Salinimonas group</taxon>
        <taxon>Alteromonas</taxon>
    </lineage>
</organism>
<evidence type="ECO:0000256" key="1">
    <source>
        <dbReference type="SAM" id="SignalP"/>
    </source>
</evidence>
<proteinExistence type="predicted"/>
<gene>
    <name evidence="2" type="ORF">OIK42_11330</name>
</gene>
<dbReference type="EMBL" id="JAQQXP010000001">
    <property type="protein sequence ID" value="MDC8831352.1"/>
    <property type="molecule type" value="Genomic_DNA"/>
</dbReference>
<keyword evidence="3" id="KW-1185">Reference proteome</keyword>
<comment type="caution">
    <text evidence="2">The sequence shown here is derived from an EMBL/GenBank/DDBJ whole genome shotgun (WGS) entry which is preliminary data.</text>
</comment>
<dbReference type="RefSeq" id="WP_273640597.1">
    <property type="nucleotide sequence ID" value="NZ_JAQQXP010000001.1"/>
</dbReference>
<keyword evidence="1" id="KW-0732">Signal</keyword>
<evidence type="ECO:0008006" key="4">
    <source>
        <dbReference type="Google" id="ProtNLM"/>
    </source>
</evidence>
<name>A0ABT5L684_9ALTE</name>
<protein>
    <recommendedName>
        <fullName evidence="4">DUF3757 domain-containing protein</fullName>
    </recommendedName>
</protein>
<reference evidence="2 3" key="1">
    <citation type="submission" date="2022-10" db="EMBL/GenBank/DDBJ databases">
        <title>Alteromonas sp. chi3 Genome sequencing.</title>
        <authorList>
            <person name="Park S."/>
        </authorList>
    </citation>
    <scope>NUCLEOTIDE SEQUENCE [LARGE SCALE GENOMIC DNA]</scope>
    <source>
        <strain evidence="3">chi3</strain>
    </source>
</reference>
<feature type="signal peptide" evidence="1">
    <location>
        <begin position="1"/>
        <end position="18"/>
    </location>
</feature>
<feature type="chain" id="PRO_5045879608" description="DUF3757 domain-containing protein" evidence="1">
    <location>
        <begin position="19"/>
        <end position="150"/>
    </location>
</feature>
<sequence length="150" mass="16884">MKFLVLFTISMLSVSVKADDCMVESEAFFKIIAAKWSVNRGIANEPAAFSDEKWLYIWAASKSAYAEKNIQDSTAKAMAKLVAQNDFSNNPQVEVNIFEDYWYLRCKLNSEGSRFYPLNTIAKDKLIGCWENASSRAGFQACLKPLIKAS</sequence>
<evidence type="ECO:0000313" key="2">
    <source>
        <dbReference type="EMBL" id="MDC8831352.1"/>
    </source>
</evidence>
<accession>A0ABT5L684</accession>
<dbReference type="Proteomes" id="UP001218788">
    <property type="component" value="Unassembled WGS sequence"/>
</dbReference>